<gene>
    <name evidence="9" type="ORF">UFOPK3564_02972</name>
</gene>
<dbReference type="PANTHER" id="PTHR28259:SF1">
    <property type="entry name" value="FLUORIDE EXPORT PROTEIN 1-RELATED"/>
    <property type="match status" value="1"/>
</dbReference>
<comment type="subcellular location">
    <subcellularLocation>
        <location evidence="1">Cell membrane</location>
        <topology evidence="1">Multi-pass membrane protein</topology>
    </subcellularLocation>
</comment>
<evidence type="ECO:0000256" key="5">
    <source>
        <dbReference type="ARBA" id="ARBA00023136"/>
    </source>
</evidence>
<keyword evidence="3 8" id="KW-0812">Transmembrane</keyword>
<dbReference type="Pfam" id="PF02537">
    <property type="entry name" value="CRCB"/>
    <property type="match status" value="1"/>
</dbReference>
<dbReference type="PANTHER" id="PTHR28259">
    <property type="entry name" value="FLUORIDE EXPORT PROTEIN 1-RELATED"/>
    <property type="match status" value="1"/>
</dbReference>
<keyword evidence="4 8" id="KW-1133">Transmembrane helix</keyword>
<evidence type="ECO:0000256" key="6">
    <source>
        <dbReference type="ARBA" id="ARBA00035120"/>
    </source>
</evidence>
<keyword evidence="5 8" id="KW-0472">Membrane</keyword>
<protein>
    <submittedName>
        <fullName evidence="9">Unannotated protein</fullName>
    </submittedName>
</protein>
<dbReference type="AlphaFoldDB" id="A0A6J7JD56"/>
<sequence length="146" mass="15821">MSIEQTVAREARRHHVLIAVFCGGALGTLARAASSSTFSHAPDRWPWATLAVNVVGTLLLGWWSTRLMRSPDVDPRLRPFLATGICGGLTTFSTLQIELVLMLDAHAYALATGYAATTIVLGLVAIVAGQQAAHAHHRRQRRSGRR</sequence>
<comment type="catalytic activity">
    <reaction evidence="7">
        <text>fluoride(in) = fluoride(out)</text>
        <dbReference type="Rhea" id="RHEA:76159"/>
        <dbReference type="ChEBI" id="CHEBI:17051"/>
    </reaction>
    <physiologicalReaction direction="left-to-right" evidence="7">
        <dbReference type="Rhea" id="RHEA:76160"/>
    </physiologicalReaction>
</comment>
<feature type="transmembrane region" description="Helical" evidence="8">
    <location>
        <begin position="107"/>
        <end position="129"/>
    </location>
</feature>
<dbReference type="EMBL" id="CAFBMK010000248">
    <property type="protein sequence ID" value="CAB4941338.1"/>
    <property type="molecule type" value="Genomic_DNA"/>
</dbReference>
<proteinExistence type="inferred from homology"/>
<reference evidence="9" key="1">
    <citation type="submission" date="2020-05" db="EMBL/GenBank/DDBJ databases">
        <authorList>
            <person name="Chiriac C."/>
            <person name="Salcher M."/>
            <person name="Ghai R."/>
            <person name="Kavagutti S V."/>
        </authorList>
    </citation>
    <scope>NUCLEOTIDE SEQUENCE</scope>
</reference>
<evidence type="ECO:0000256" key="4">
    <source>
        <dbReference type="ARBA" id="ARBA00022989"/>
    </source>
</evidence>
<organism evidence="9">
    <name type="scientific">freshwater metagenome</name>
    <dbReference type="NCBI Taxonomy" id="449393"/>
    <lineage>
        <taxon>unclassified sequences</taxon>
        <taxon>metagenomes</taxon>
        <taxon>ecological metagenomes</taxon>
    </lineage>
</organism>
<keyword evidence="2" id="KW-1003">Cell membrane</keyword>
<dbReference type="GO" id="GO:1903425">
    <property type="term" value="F:fluoride transmembrane transporter activity"/>
    <property type="evidence" value="ECO:0007669"/>
    <property type="project" value="TreeGrafter"/>
</dbReference>
<dbReference type="GO" id="GO:0005886">
    <property type="term" value="C:plasma membrane"/>
    <property type="evidence" value="ECO:0007669"/>
    <property type="project" value="UniProtKB-SubCell"/>
</dbReference>
<evidence type="ECO:0000256" key="2">
    <source>
        <dbReference type="ARBA" id="ARBA00022475"/>
    </source>
</evidence>
<evidence type="ECO:0000256" key="8">
    <source>
        <dbReference type="SAM" id="Phobius"/>
    </source>
</evidence>
<evidence type="ECO:0000313" key="9">
    <source>
        <dbReference type="EMBL" id="CAB4941338.1"/>
    </source>
</evidence>
<evidence type="ECO:0000256" key="3">
    <source>
        <dbReference type="ARBA" id="ARBA00022692"/>
    </source>
</evidence>
<dbReference type="NCBIfam" id="NF010812">
    <property type="entry name" value="PRK14216.1"/>
    <property type="match status" value="1"/>
</dbReference>
<evidence type="ECO:0000256" key="7">
    <source>
        <dbReference type="ARBA" id="ARBA00035585"/>
    </source>
</evidence>
<evidence type="ECO:0000256" key="1">
    <source>
        <dbReference type="ARBA" id="ARBA00004651"/>
    </source>
</evidence>
<feature type="transmembrane region" description="Helical" evidence="8">
    <location>
        <begin position="80"/>
        <end position="101"/>
    </location>
</feature>
<name>A0A6J7JD56_9ZZZZ</name>
<accession>A0A6J7JD56</accession>
<comment type="similarity">
    <text evidence="6">Belongs to the fluoride channel Fluc/FEX (TC 1.A.43) family.</text>
</comment>
<dbReference type="InterPro" id="IPR003691">
    <property type="entry name" value="FluC"/>
</dbReference>
<dbReference type="HAMAP" id="MF_00454">
    <property type="entry name" value="FluC"/>
    <property type="match status" value="1"/>
</dbReference>
<feature type="transmembrane region" description="Helical" evidence="8">
    <location>
        <begin position="48"/>
        <end position="68"/>
    </location>
</feature>